<evidence type="ECO:0000256" key="5">
    <source>
        <dbReference type="ARBA" id="ARBA00023212"/>
    </source>
</evidence>
<protein>
    <recommendedName>
        <fullName evidence="6">Cytoskeleton-associated protein 2 C-terminal domain-containing protein</fullName>
    </recommendedName>
</protein>
<name>A0AAW0H3M7_MYOGA</name>
<feature type="domain" description="Cytoskeleton-associated protein 2 C-terminal" evidence="6">
    <location>
        <begin position="53"/>
        <end position="173"/>
    </location>
</feature>
<reference evidence="7 8" key="1">
    <citation type="journal article" date="2023" name="bioRxiv">
        <title>Conserved and derived expression patterns and positive selection on dental genes reveal complex evolutionary context of ever-growing rodent molars.</title>
        <authorList>
            <person name="Calamari Z.T."/>
            <person name="Song A."/>
            <person name="Cohen E."/>
            <person name="Akter M."/>
            <person name="Roy R.D."/>
            <person name="Hallikas O."/>
            <person name="Christensen M.M."/>
            <person name="Li P."/>
            <person name="Marangoni P."/>
            <person name="Jernvall J."/>
            <person name="Klein O.D."/>
        </authorList>
    </citation>
    <scope>NUCLEOTIDE SEQUENCE [LARGE SCALE GENOMIC DNA]</scope>
    <source>
        <strain evidence="7">V071</strain>
    </source>
</reference>
<dbReference type="GO" id="GO:0007026">
    <property type="term" value="P:negative regulation of microtubule depolymerization"/>
    <property type="evidence" value="ECO:0007669"/>
    <property type="project" value="TreeGrafter"/>
</dbReference>
<sequence>MAAVYTQSGVNNEGRVGNNLRSHSKRSYPEFLVFLKLWLHFLMLRDYVLFPFVQLLSKECPKEILGTVSDLIHDIPDAKKLVKYWIYIEPVISLIENIISIYEKAILEGAQPTAEIVNKKINLGENTEEAHATKGYIQEVKIEETSIKLEPENPGEENEYQRNVCETIKTKKQKI</sequence>
<dbReference type="GO" id="GO:0015630">
    <property type="term" value="C:microtubule cytoskeleton"/>
    <property type="evidence" value="ECO:0007669"/>
    <property type="project" value="TreeGrafter"/>
</dbReference>
<evidence type="ECO:0000256" key="4">
    <source>
        <dbReference type="ARBA" id="ARBA00022553"/>
    </source>
</evidence>
<keyword evidence="3" id="KW-0963">Cytoplasm</keyword>
<dbReference type="PANTHER" id="PTHR16076:SF8">
    <property type="entry name" value="CYTOSKELETON-ASSOCIATED PROTEIN 2"/>
    <property type="match status" value="1"/>
</dbReference>
<comment type="similarity">
    <text evidence="2">Belongs to the CKAP2 family.</text>
</comment>
<proteinExistence type="inferred from homology"/>
<comment type="subcellular location">
    <subcellularLocation>
        <location evidence="1">Cytoplasm</location>
        <location evidence="1">Cytoskeleton</location>
    </subcellularLocation>
</comment>
<keyword evidence="4" id="KW-0597">Phosphoprotein</keyword>
<evidence type="ECO:0000313" key="8">
    <source>
        <dbReference type="Proteomes" id="UP001488838"/>
    </source>
</evidence>
<comment type="caution">
    <text evidence="7">The sequence shown here is derived from an EMBL/GenBank/DDBJ whole genome shotgun (WGS) entry which is preliminary data.</text>
</comment>
<evidence type="ECO:0000256" key="2">
    <source>
        <dbReference type="ARBA" id="ARBA00009468"/>
    </source>
</evidence>
<dbReference type="Pfam" id="PF15297">
    <property type="entry name" value="CKAP2_C"/>
    <property type="match status" value="1"/>
</dbReference>
<dbReference type="InterPro" id="IPR026165">
    <property type="entry name" value="CKAP2_fam"/>
</dbReference>
<dbReference type="PANTHER" id="PTHR16076">
    <property type="entry name" value="CYTOSKELETON ASSOCIATED PROTEIN 2-RELATED"/>
    <property type="match status" value="1"/>
</dbReference>
<evidence type="ECO:0000256" key="1">
    <source>
        <dbReference type="ARBA" id="ARBA00004245"/>
    </source>
</evidence>
<evidence type="ECO:0000313" key="7">
    <source>
        <dbReference type="EMBL" id="KAK7795983.1"/>
    </source>
</evidence>
<accession>A0AAW0H3M7</accession>
<dbReference type="Proteomes" id="UP001488838">
    <property type="component" value="Unassembled WGS sequence"/>
</dbReference>
<gene>
    <name evidence="7" type="ORF">U0070_001228</name>
</gene>
<dbReference type="InterPro" id="IPR029197">
    <property type="entry name" value="CKAP2_C"/>
</dbReference>
<evidence type="ECO:0000256" key="3">
    <source>
        <dbReference type="ARBA" id="ARBA00022490"/>
    </source>
</evidence>
<organism evidence="7 8">
    <name type="scientific">Myodes glareolus</name>
    <name type="common">Bank vole</name>
    <name type="synonym">Clethrionomys glareolus</name>
    <dbReference type="NCBI Taxonomy" id="447135"/>
    <lineage>
        <taxon>Eukaryota</taxon>
        <taxon>Metazoa</taxon>
        <taxon>Chordata</taxon>
        <taxon>Craniata</taxon>
        <taxon>Vertebrata</taxon>
        <taxon>Euteleostomi</taxon>
        <taxon>Mammalia</taxon>
        <taxon>Eutheria</taxon>
        <taxon>Euarchontoglires</taxon>
        <taxon>Glires</taxon>
        <taxon>Rodentia</taxon>
        <taxon>Myomorpha</taxon>
        <taxon>Muroidea</taxon>
        <taxon>Cricetidae</taxon>
        <taxon>Arvicolinae</taxon>
        <taxon>Myodes</taxon>
    </lineage>
</organism>
<dbReference type="AlphaFoldDB" id="A0AAW0H3M7"/>
<evidence type="ECO:0000259" key="6">
    <source>
        <dbReference type="Pfam" id="PF15297"/>
    </source>
</evidence>
<keyword evidence="5" id="KW-0206">Cytoskeleton</keyword>
<dbReference type="EMBL" id="JBBHLL010001531">
    <property type="protein sequence ID" value="KAK7795983.1"/>
    <property type="molecule type" value="Genomic_DNA"/>
</dbReference>
<keyword evidence="8" id="KW-1185">Reference proteome</keyword>